<organism evidence="2 3">
    <name type="scientific">Xanthomonas oryzae</name>
    <dbReference type="NCBI Taxonomy" id="347"/>
    <lineage>
        <taxon>Bacteria</taxon>
        <taxon>Pseudomonadati</taxon>
        <taxon>Pseudomonadota</taxon>
        <taxon>Gammaproteobacteria</taxon>
        <taxon>Lysobacterales</taxon>
        <taxon>Lysobacteraceae</taxon>
        <taxon>Xanthomonas</taxon>
    </lineage>
</organism>
<keyword evidence="1" id="KW-0472">Membrane</keyword>
<comment type="caution">
    <text evidence="2">The sequence shown here is derived from an EMBL/GenBank/DDBJ whole genome shotgun (WGS) entry which is preliminary data.</text>
</comment>
<feature type="transmembrane region" description="Helical" evidence="1">
    <location>
        <begin position="12"/>
        <end position="35"/>
    </location>
</feature>
<dbReference type="AlphaFoldDB" id="A0AAP0ZIC5"/>
<reference evidence="2 3" key="2">
    <citation type="submission" date="2015-09" db="EMBL/GenBank/DDBJ databases">
        <title>Draft genome sequence of Xanthomonas oryzae pv. USA str. X11-5A.</title>
        <authorList>
            <person name="Knight B.M."/>
            <person name="Roberts D.P."/>
            <person name="Lin D."/>
            <person name="Hari K."/>
            <person name="Fletcher J."/>
            <person name="Melcher U."/>
            <person name="Blagden T."/>
            <person name="Winegar R.A."/>
        </authorList>
    </citation>
    <scope>NUCLEOTIDE SEQUENCE [LARGE SCALE GENOMIC DNA]</scope>
    <source>
        <strain evidence="2 3">X11-5A</strain>
    </source>
</reference>
<evidence type="ECO:0000313" key="3">
    <source>
        <dbReference type="Proteomes" id="UP000036790"/>
    </source>
</evidence>
<feature type="transmembrane region" description="Helical" evidence="1">
    <location>
        <begin position="41"/>
        <end position="58"/>
    </location>
</feature>
<name>A0AAP0ZIC5_9XANT</name>
<accession>A0AAP0ZIC5</accession>
<feature type="transmembrane region" description="Helical" evidence="1">
    <location>
        <begin position="92"/>
        <end position="114"/>
    </location>
</feature>
<proteinExistence type="predicted"/>
<reference evidence="2 3" key="1">
    <citation type="submission" date="2015-07" db="EMBL/GenBank/DDBJ databases">
        <authorList>
            <consortium name="Consortium for Microbial Forensics and Genomics (microFORGE)"/>
            <person name="Knight B.M."/>
            <person name="Roberts D.P."/>
            <person name="Lin D."/>
            <person name="Hari K."/>
            <person name="Fletcher J."/>
            <person name="Melcher U."/>
            <person name="Blagden T."/>
            <person name="Winegar R.A."/>
        </authorList>
    </citation>
    <scope>NUCLEOTIDE SEQUENCE [LARGE SCALE GENOMIC DNA]</scope>
    <source>
        <strain evidence="2 3">X11-5A</strain>
    </source>
</reference>
<evidence type="ECO:0000313" key="2">
    <source>
        <dbReference type="EMBL" id="KOR40693.1"/>
    </source>
</evidence>
<protein>
    <submittedName>
        <fullName evidence="2">Uncharacterized protein</fullName>
    </submittedName>
</protein>
<dbReference type="Proteomes" id="UP000036790">
    <property type="component" value="Unassembled WGS sequence"/>
</dbReference>
<dbReference type="EMBL" id="LHUJ01000324">
    <property type="protein sequence ID" value="KOR40693.1"/>
    <property type="molecule type" value="Genomic_DNA"/>
</dbReference>
<dbReference type="RefSeq" id="WP_019300964.1">
    <property type="nucleotide sequence ID" value="NZ_CP036251.1"/>
</dbReference>
<gene>
    <name evidence="2" type="ORF">ADT25_18775</name>
</gene>
<keyword evidence="1" id="KW-1133">Transmembrane helix</keyword>
<evidence type="ECO:0000256" key="1">
    <source>
        <dbReference type="SAM" id="Phobius"/>
    </source>
</evidence>
<sequence length="115" mass="12954">MKNYEQKIRWIIGLTMALAGTSFMVTLILFTIYFAKLHYSKHFFVVWSAVATILAVIAQDRFNRFHALLVPNTLSTQEFNAITKKYKKHQALGGPILLVLIIMGIIIGALGSLID</sequence>
<keyword evidence="1" id="KW-0812">Transmembrane</keyword>